<evidence type="ECO:0000313" key="1">
    <source>
        <dbReference type="EMBL" id="KXG76938.1"/>
    </source>
</evidence>
<dbReference type="EMBL" id="LOED01000014">
    <property type="protein sequence ID" value="KXG76938.1"/>
    <property type="molecule type" value="Genomic_DNA"/>
</dbReference>
<name>A0A140L8R3_9FIRM</name>
<accession>A0A140L8R3</accession>
<evidence type="ECO:0000313" key="2">
    <source>
        <dbReference type="Proteomes" id="UP000070427"/>
    </source>
</evidence>
<gene>
    <name evidence="1" type="ORF">AN618_13140</name>
</gene>
<sequence length="157" mass="18603">MWNLISASLVIEKFNSIYEYEVDVVPIDENNYLISNIRLLEKKSYVSILWELDAYLITQDGKNINVKVKRLSGDYLLFVCDNSYTFNMANPYKMRLQFEDGEVLILNGRITYSYPVSDNCIYCKYTFVNIPEATRDKLFRQIFRKQIELRKHVRSSP</sequence>
<evidence type="ECO:0008006" key="3">
    <source>
        <dbReference type="Google" id="ProtNLM"/>
    </source>
</evidence>
<keyword evidence="2" id="KW-1185">Reference proteome</keyword>
<organism evidence="1 2">
    <name type="scientific">Fervidicola ferrireducens</name>
    <dbReference type="NCBI Taxonomy" id="520764"/>
    <lineage>
        <taxon>Bacteria</taxon>
        <taxon>Bacillati</taxon>
        <taxon>Bacillota</taxon>
        <taxon>Clostridia</taxon>
        <taxon>Thermosediminibacterales</taxon>
        <taxon>Thermosediminibacteraceae</taxon>
        <taxon>Fervidicola</taxon>
    </lineage>
</organism>
<dbReference type="RefSeq" id="WP_222926372.1">
    <property type="nucleotide sequence ID" value="NZ_LOED01000014.1"/>
</dbReference>
<dbReference type="InParanoid" id="A0A140L8R3"/>
<protein>
    <recommendedName>
        <fullName evidence="3">PilZ domain-containing protein</fullName>
    </recommendedName>
</protein>
<dbReference type="Proteomes" id="UP000070427">
    <property type="component" value="Unassembled WGS sequence"/>
</dbReference>
<proteinExistence type="predicted"/>
<reference evidence="1 2" key="1">
    <citation type="submission" date="2015-12" db="EMBL/GenBank/DDBJ databases">
        <title>Draft genome sequnece of Fervidicola ferrireducens strain Y170.</title>
        <authorList>
            <person name="Patel B.K."/>
        </authorList>
    </citation>
    <scope>NUCLEOTIDE SEQUENCE [LARGE SCALE GENOMIC DNA]</scope>
    <source>
        <strain evidence="1 2">Y170</strain>
    </source>
</reference>
<dbReference type="AlphaFoldDB" id="A0A140L8R3"/>
<comment type="caution">
    <text evidence="1">The sequence shown here is derived from an EMBL/GenBank/DDBJ whole genome shotgun (WGS) entry which is preliminary data.</text>
</comment>
<dbReference type="STRING" id="520764.AN618_13140"/>